<evidence type="ECO:0000256" key="9">
    <source>
        <dbReference type="ARBA" id="ARBA00023125"/>
    </source>
</evidence>
<feature type="domain" description="C2H2-type" evidence="14">
    <location>
        <begin position="263"/>
        <end position="290"/>
    </location>
</feature>
<keyword evidence="17" id="KW-1185">Reference proteome</keyword>
<keyword evidence="10" id="KW-0804">Transcription</keyword>
<evidence type="ECO:0000256" key="4">
    <source>
        <dbReference type="ARBA" id="ARBA00022723"/>
    </source>
</evidence>
<dbReference type="FunFam" id="3.30.160.60:FF:001174">
    <property type="entry name" value="zinc finger protein 527 isoform X1"/>
    <property type="match status" value="1"/>
</dbReference>
<dbReference type="SMART" id="SM00431">
    <property type="entry name" value="SCAN"/>
    <property type="match status" value="1"/>
</dbReference>
<feature type="domain" description="C2H2-type" evidence="14">
    <location>
        <begin position="319"/>
        <end position="346"/>
    </location>
</feature>
<dbReference type="SMR" id="A0A5F9DBA6"/>
<keyword evidence="6 12" id="KW-0863">Zinc-finger</keyword>
<dbReference type="PROSITE" id="PS50157">
    <property type="entry name" value="ZINC_FINGER_C2H2_2"/>
    <property type="match status" value="4"/>
</dbReference>
<evidence type="ECO:0000256" key="2">
    <source>
        <dbReference type="ARBA" id="ARBA00004123"/>
    </source>
</evidence>
<reference evidence="16 17" key="1">
    <citation type="journal article" date="2011" name="Nature">
        <title>A high-resolution map of human evolutionary constraint using 29 mammals.</title>
        <authorList>
            <person name="Lindblad-Toh K."/>
            <person name="Garber M."/>
            <person name="Zuk O."/>
            <person name="Lin M.F."/>
            <person name="Parker B.J."/>
            <person name="Washietl S."/>
            <person name="Kheradpour P."/>
            <person name="Ernst J."/>
            <person name="Jordan G."/>
            <person name="Mauceli E."/>
            <person name="Ward L.D."/>
            <person name="Lowe C.B."/>
            <person name="Holloway A.K."/>
            <person name="Clamp M."/>
            <person name="Gnerre S."/>
            <person name="Alfoldi J."/>
            <person name="Beal K."/>
            <person name="Chang J."/>
            <person name="Clawson H."/>
            <person name="Cuff J."/>
            <person name="Di Palma F."/>
            <person name="Fitzgerald S."/>
            <person name="Flicek P."/>
            <person name="Guttman M."/>
            <person name="Hubisz M.J."/>
            <person name="Jaffe D.B."/>
            <person name="Jungreis I."/>
            <person name="Kent W.J."/>
            <person name="Kostka D."/>
            <person name="Lara M."/>
            <person name="Martins A.L."/>
            <person name="Massingham T."/>
            <person name="Moltke I."/>
            <person name="Raney B.J."/>
            <person name="Rasmussen M.D."/>
            <person name="Robinson J."/>
            <person name="Stark A."/>
            <person name="Vilella A.J."/>
            <person name="Wen J."/>
            <person name="Xie X."/>
            <person name="Zody M.C."/>
            <person name="Baldwin J."/>
            <person name="Bloom T."/>
            <person name="Chin C.W."/>
            <person name="Heiman D."/>
            <person name="Nicol R."/>
            <person name="Nusbaum C."/>
            <person name="Young S."/>
            <person name="Wilkinson J."/>
            <person name="Worley K.C."/>
            <person name="Kovar C.L."/>
            <person name="Muzny D.M."/>
            <person name="Gibbs R.A."/>
            <person name="Cree A."/>
            <person name="Dihn H.H."/>
            <person name="Fowler G."/>
            <person name="Jhangiani S."/>
            <person name="Joshi V."/>
            <person name="Lee S."/>
            <person name="Lewis L.R."/>
            <person name="Nazareth L.V."/>
            <person name="Okwuonu G."/>
            <person name="Santibanez J."/>
            <person name="Warren W.C."/>
            <person name="Mardis E.R."/>
            <person name="Weinstock G.M."/>
            <person name="Wilson R.K."/>
            <person name="Delehaunty K."/>
            <person name="Dooling D."/>
            <person name="Fronik C."/>
            <person name="Fulton L."/>
            <person name="Fulton B."/>
            <person name="Graves T."/>
            <person name="Minx P."/>
            <person name="Sodergren E."/>
            <person name="Birney E."/>
            <person name="Margulies E.H."/>
            <person name="Herrero J."/>
            <person name="Green E.D."/>
            <person name="Haussler D."/>
            <person name="Siepel A."/>
            <person name="Goldman N."/>
            <person name="Pollard K.S."/>
            <person name="Pedersen J.S."/>
            <person name="Lander E.S."/>
            <person name="Kellis M."/>
        </authorList>
    </citation>
    <scope>NUCLEOTIDE SEQUENCE [LARGE SCALE GENOMIC DNA]</scope>
    <source>
        <strain evidence="16 17">Thorbecke inbred</strain>
    </source>
</reference>
<sequence>MTAALETEEQKGLMKIKMEDHCWGLDSMSQRHSLQRRELFRQQFRKLCYQDAPGPREALTQLWELCCQCLRPECHTKEQILDLLVLEQFLRILPKDLQAWVAHHPETGEEAVVMLEDLEKELDESWKQVPANSERQDILLDRLAPLGMPNGSLTVQFHHKTTFLGQASGDLQRNGDKTITTKEELFQTKDMIKDVEFLGELNNRLNEDCPQHCESKDAIENEGSLEWQHRKRRRYKCEECEKSFSHSSDLSKHRRTHTGEKPYKCDECGKAFIQCSHLIGHHRVHSGVKPYKCKECGKDFSGRTGLTQHQRIHTGEKPYECDECGRPFRVSSALIRHQRIHIAHSPY</sequence>
<dbReference type="SMART" id="SM00355">
    <property type="entry name" value="ZnF_C2H2"/>
    <property type="match status" value="4"/>
</dbReference>
<evidence type="ECO:0000256" key="5">
    <source>
        <dbReference type="ARBA" id="ARBA00022737"/>
    </source>
</evidence>
<dbReference type="FunFam" id="3.30.160.60:FF:001498">
    <property type="entry name" value="Zinc finger protein 404"/>
    <property type="match status" value="1"/>
</dbReference>
<evidence type="ECO:0000259" key="14">
    <source>
        <dbReference type="PROSITE" id="PS50157"/>
    </source>
</evidence>
<dbReference type="GO" id="GO:0005634">
    <property type="term" value="C:nucleus"/>
    <property type="evidence" value="ECO:0007669"/>
    <property type="project" value="UniProtKB-SubCell"/>
</dbReference>
<dbReference type="CDD" id="cd07936">
    <property type="entry name" value="SCAN"/>
    <property type="match status" value="1"/>
</dbReference>
<dbReference type="PANTHER" id="PTHR23226">
    <property type="entry name" value="ZINC FINGER AND SCAN DOMAIN-CONTAINING"/>
    <property type="match status" value="1"/>
</dbReference>
<dbReference type="FunFam" id="3.30.160.60:FF:000829">
    <property type="entry name" value="zinc finger protein 510"/>
    <property type="match status" value="1"/>
</dbReference>
<evidence type="ECO:0000259" key="15">
    <source>
        <dbReference type="PROSITE" id="PS50804"/>
    </source>
</evidence>
<dbReference type="PROSITE" id="PS50804">
    <property type="entry name" value="SCAN_BOX"/>
    <property type="match status" value="1"/>
</dbReference>
<organism evidence="16 17">
    <name type="scientific">Oryctolagus cuniculus</name>
    <name type="common">Rabbit</name>
    <dbReference type="NCBI Taxonomy" id="9986"/>
    <lineage>
        <taxon>Eukaryota</taxon>
        <taxon>Metazoa</taxon>
        <taxon>Chordata</taxon>
        <taxon>Craniata</taxon>
        <taxon>Vertebrata</taxon>
        <taxon>Euteleostomi</taxon>
        <taxon>Mammalia</taxon>
        <taxon>Eutheria</taxon>
        <taxon>Euarchontoglires</taxon>
        <taxon>Glires</taxon>
        <taxon>Lagomorpha</taxon>
        <taxon>Leporidae</taxon>
        <taxon>Oryctolagus</taxon>
    </lineage>
</organism>
<dbReference type="SUPFAM" id="SSF47353">
    <property type="entry name" value="Retrovirus capsid dimerization domain-like"/>
    <property type="match status" value="1"/>
</dbReference>
<proteinExistence type="inferred from homology"/>
<dbReference type="PROSITE" id="PS00028">
    <property type="entry name" value="ZINC_FINGER_C2H2_1"/>
    <property type="match status" value="4"/>
</dbReference>
<dbReference type="Pfam" id="PF00096">
    <property type="entry name" value="zf-C2H2"/>
    <property type="match status" value="4"/>
</dbReference>
<dbReference type="PANTHER" id="PTHR23226:SF52">
    <property type="entry name" value="ZINC FINGER AND SCAN DOMAIN-CONTAINING PROTEIN 16"/>
    <property type="match status" value="1"/>
</dbReference>
<dbReference type="Gene3D" id="1.10.4020.10">
    <property type="entry name" value="DNA breaking-rejoining enzymes"/>
    <property type="match status" value="1"/>
</dbReference>
<dbReference type="FunFam" id="3.30.160.60:FF:001370">
    <property type="entry name" value="Zinc finger protein"/>
    <property type="match status" value="1"/>
</dbReference>
<protein>
    <submittedName>
        <fullName evidence="16">Zinc finger and SCAN domain containing 16</fullName>
    </submittedName>
</protein>
<dbReference type="Bgee" id="ENSOCUG00000039537">
    <property type="expression patterns" value="Expressed in autopod skin and 12 other cell types or tissues"/>
</dbReference>
<dbReference type="GO" id="GO:0000981">
    <property type="term" value="F:DNA-binding transcription factor activity, RNA polymerase II-specific"/>
    <property type="evidence" value="ECO:0007669"/>
    <property type="project" value="TreeGrafter"/>
</dbReference>
<dbReference type="FunFam" id="1.10.4020.10:FF:000001">
    <property type="entry name" value="zinc finger protein 263 isoform X1"/>
    <property type="match status" value="1"/>
</dbReference>
<keyword evidence="8" id="KW-0805">Transcription regulation</keyword>
<accession>A0A5F9DBA6</accession>
<dbReference type="InterPro" id="IPR013087">
    <property type="entry name" value="Znf_C2H2_type"/>
</dbReference>
<dbReference type="InParanoid" id="A0A5F9DBA6"/>
<comment type="similarity">
    <text evidence="3">Belongs to the krueppel C2H2-type zinc-finger protein family.</text>
</comment>
<dbReference type="InterPro" id="IPR038269">
    <property type="entry name" value="SCAN_sf"/>
</dbReference>
<dbReference type="Gene3D" id="3.30.160.60">
    <property type="entry name" value="Classic Zinc Finger"/>
    <property type="match status" value="4"/>
</dbReference>
<keyword evidence="5" id="KW-0677">Repeat</keyword>
<evidence type="ECO:0000256" key="1">
    <source>
        <dbReference type="ARBA" id="ARBA00003767"/>
    </source>
</evidence>
<gene>
    <name evidence="16" type="primary">ZSCAN16</name>
</gene>
<keyword evidence="7" id="KW-0862">Zinc</keyword>
<keyword evidence="9" id="KW-0238">DNA-binding</keyword>
<evidence type="ECO:0000256" key="8">
    <source>
        <dbReference type="ARBA" id="ARBA00023015"/>
    </source>
</evidence>
<feature type="domain" description="C2H2-type" evidence="14">
    <location>
        <begin position="235"/>
        <end position="262"/>
    </location>
</feature>
<comment type="subcellular location">
    <subcellularLocation>
        <location evidence="2 13">Nucleus</location>
    </subcellularLocation>
</comment>
<evidence type="ECO:0000256" key="11">
    <source>
        <dbReference type="ARBA" id="ARBA00023242"/>
    </source>
</evidence>
<dbReference type="GeneTree" id="ENSGT00940000163165"/>
<evidence type="ECO:0000256" key="7">
    <source>
        <dbReference type="ARBA" id="ARBA00022833"/>
    </source>
</evidence>
<keyword evidence="4" id="KW-0479">Metal-binding</keyword>
<dbReference type="AlphaFoldDB" id="A0A5F9DBA6"/>
<evidence type="ECO:0000313" key="17">
    <source>
        <dbReference type="Proteomes" id="UP000001811"/>
    </source>
</evidence>
<keyword evidence="11 13" id="KW-0539">Nucleus</keyword>
<reference evidence="16" key="3">
    <citation type="submission" date="2025-09" db="UniProtKB">
        <authorList>
            <consortium name="Ensembl"/>
        </authorList>
    </citation>
    <scope>IDENTIFICATION</scope>
    <source>
        <strain evidence="16">Thorbecke</strain>
    </source>
</reference>
<dbReference type="Proteomes" id="UP000001811">
    <property type="component" value="Chromosome 9"/>
</dbReference>
<feature type="domain" description="C2H2-type" evidence="14">
    <location>
        <begin position="291"/>
        <end position="318"/>
    </location>
</feature>
<dbReference type="GO" id="GO:0000978">
    <property type="term" value="F:RNA polymerase II cis-regulatory region sequence-specific DNA binding"/>
    <property type="evidence" value="ECO:0007669"/>
    <property type="project" value="TreeGrafter"/>
</dbReference>
<dbReference type="InterPro" id="IPR003309">
    <property type="entry name" value="SCAN_dom"/>
</dbReference>
<name>A0A5F9DBA6_RABIT</name>
<evidence type="ECO:0000256" key="3">
    <source>
        <dbReference type="ARBA" id="ARBA00006991"/>
    </source>
</evidence>
<dbReference type="Pfam" id="PF02023">
    <property type="entry name" value="SCAN"/>
    <property type="match status" value="1"/>
</dbReference>
<evidence type="ECO:0000256" key="10">
    <source>
        <dbReference type="ARBA" id="ARBA00023163"/>
    </source>
</evidence>
<reference evidence="16" key="2">
    <citation type="submission" date="2025-08" db="UniProtKB">
        <authorList>
            <consortium name="Ensembl"/>
        </authorList>
    </citation>
    <scope>IDENTIFICATION</scope>
    <source>
        <strain evidence="16">Thorbecke</strain>
    </source>
</reference>
<feature type="domain" description="SCAN box" evidence="15">
    <location>
        <begin position="41"/>
        <end position="122"/>
    </location>
</feature>
<comment type="function">
    <text evidence="1">May be involved in transcriptional regulation.</text>
</comment>
<dbReference type="EMBL" id="AAGW02044672">
    <property type="status" value="NOT_ANNOTATED_CDS"/>
    <property type="molecule type" value="Genomic_DNA"/>
</dbReference>
<dbReference type="STRING" id="9986.ENSOCUP00000043519"/>
<dbReference type="GO" id="GO:0008270">
    <property type="term" value="F:zinc ion binding"/>
    <property type="evidence" value="ECO:0007669"/>
    <property type="project" value="UniProtKB-KW"/>
</dbReference>
<dbReference type="InterPro" id="IPR036236">
    <property type="entry name" value="Znf_C2H2_sf"/>
</dbReference>
<evidence type="ECO:0000256" key="12">
    <source>
        <dbReference type="PROSITE-ProRule" id="PRU00042"/>
    </source>
</evidence>
<evidence type="ECO:0000313" key="16">
    <source>
        <dbReference type="Ensembl" id="ENSOCUP00000043519.1"/>
    </source>
</evidence>
<dbReference type="SUPFAM" id="SSF57667">
    <property type="entry name" value="beta-beta-alpha zinc fingers"/>
    <property type="match status" value="2"/>
</dbReference>
<evidence type="ECO:0000256" key="6">
    <source>
        <dbReference type="ARBA" id="ARBA00022771"/>
    </source>
</evidence>
<evidence type="ECO:0000256" key="13">
    <source>
        <dbReference type="PROSITE-ProRule" id="PRU00187"/>
    </source>
</evidence>
<dbReference type="Ensembl" id="ENSOCUT00000044656.1">
    <property type="protein sequence ID" value="ENSOCUP00000043519.1"/>
    <property type="gene ID" value="ENSOCUG00000039537.1"/>
</dbReference>